<feature type="transmembrane region" description="Helical" evidence="1">
    <location>
        <begin position="103"/>
        <end position="123"/>
    </location>
</feature>
<dbReference type="EMBL" id="JAHLDV010000125">
    <property type="protein sequence ID" value="MBU3161837.1"/>
    <property type="molecule type" value="Genomic_DNA"/>
</dbReference>
<evidence type="ECO:0000256" key="1">
    <source>
        <dbReference type="SAM" id="Phobius"/>
    </source>
</evidence>
<organism evidence="2 3">
    <name type="scientific">Clostridium frigoris</name>
    <dbReference type="NCBI Taxonomy" id="205327"/>
    <lineage>
        <taxon>Bacteria</taxon>
        <taxon>Bacillati</taxon>
        <taxon>Bacillota</taxon>
        <taxon>Clostridia</taxon>
        <taxon>Eubacteriales</taxon>
        <taxon>Clostridiaceae</taxon>
        <taxon>Clostridium</taxon>
    </lineage>
</organism>
<protein>
    <recommendedName>
        <fullName evidence="4">ABC-transporter type IV</fullName>
    </recommendedName>
</protein>
<proteinExistence type="predicted"/>
<reference evidence="2 3" key="1">
    <citation type="submission" date="2021-06" db="EMBL/GenBank/DDBJ databases">
        <title>Clostridia strains as spoilage organisms.</title>
        <authorList>
            <person name="Wambui J."/>
            <person name="Stephan R."/>
            <person name="Stevens M.J.A."/>
        </authorList>
    </citation>
    <scope>NUCLEOTIDE SEQUENCE [LARGE SCALE GENOMIC DNA]</scope>
    <source>
        <strain evidence="2 3">DSM 14204</strain>
    </source>
</reference>
<dbReference type="Proteomes" id="UP000776252">
    <property type="component" value="Unassembled WGS sequence"/>
</dbReference>
<comment type="caution">
    <text evidence="2">The sequence shown here is derived from an EMBL/GenBank/DDBJ whole genome shotgun (WGS) entry which is preliminary data.</text>
</comment>
<dbReference type="Pfam" id="PF06541">
    <property type="entry name" value="ABC_trans_CmpB"/>
    <property type="match status" value="1"/>
</dbReference>
<keyword evidence="1" id="KW-1133">Transmembrane helix</keyword>
<feature type="transmembrane region" description="Helical" evidence="1">
    <location>
        <begin position="143"/>
        <end position="161"/>
    </location>
</feature>
<feature type="transmembrane region" description="Helical" evidence="1">
    <location>
        <begin position="62"/>
        <end position="83"/>
    </location>
</feature>
<feature type="transmembrane region" description="Helical" evidence="1">
    <location>
        <begin position="38"/>
        <end position="56"/>
    </location>
</feature>
<evidence type="ECO:0000313" key="2">
    <source>
        <dbReference type="EMBL" id="MBU3161837.1"/>
    </source>
</evidence>
<accession>A0ABS6BZ02</accession>
<keyword evidence="1" id="KW-0812">Transmembrane</keyword>
<evidence type="ECO:0008006" key="4">
    <source>
        <dbReference type="Google" id="ProtNLM"/>
    </source>
</evidence>
<evidence type="ECO:0000313" key="3">
    <source>
        <dbReference type="Proteomes" id="UP000776252"/>
    </source>
</evidence>
<keyword evidence="3" id="KW-1185">Reference proteome</keyword>
<name>A0ABS6BZ02_9CLOT</name>
<feature type="transmembrane region" description="Helical" evidence="1">
    <location>
        <begin position="6"/>
        <end position="26"/>
    </location>
</feature>
<keyword evidence="1" id="KW-0472">Membrane</keyword>
<dbReference type="InterPro" id="IPR010540">
    <property type="entry name" value="CmpB_TMEM229"/>
</dbReference>
<gene>
    <name evidence="2" type="ORF">KPL37_19345</name>
</gene>
<sequence>MILNIWWYFFIYAFLGWCTEVIYAAVKTGKFVNRGFLNGPYCPIYGVGVIIVLYLLDPIKNNVFYMFLGSVFITSSIELIGGFALEKIFHQKWWNYDDKPFNICGYICPMFSLVWGLACLVVVDRIHPFVFSLVNWIPQMASKVLLIIFACLFIIDLIATVKSILKLNKKLEIIDGITFKIREISNNIGENIAMGAIDIVKKKDNLEENFETKKGILKADLTEMKGEHQKALVHRKQALKDLHNANREILEATHFGEKRLLKAFSELKSIQHKDALEKLRNTILNGLSVPKKTKISSEKDRTDLEK</sequence>
<dbReference type="RefSeq" id="WP_216151700.1">
    <property type="nucleotide sequence ID" value="NZ_JAHLDV010000125.1"/>
</dbReference>